<evidence type="ECO:0000256" key="8">
    <source>
        <dbReference type="ARBA" id="ARBA00023170"/>
    </source>
</evidence>
<keyword evidence="3" id="KW-0716">Sensory transduction</keyword>
<evidence type="ECO:0000256" key="4">
    <source>
        <dbReference type="ARBA" id="ARBA00022692"/>
    </source>
</evidence>
<organism evidence="10 11">
    <name type="scientific">Anopheles albimanus</name>
    <name type="common">New world malaria mosquito</name>
    <dbReference type="NCBI Taxonomy" id="7167"/>
    <lineage>
        <taxon>Eukaryota</taxon>
        <taxon>Metazoa</taxon>
        <taxon>Ecdysozoa</taxon>
        <taxon>Arthropoda</taxon>
        <taxon>Hexapoda</taxon>
        <taxon>Insecta</taxon>
        <taxon>Pterygota</taxon>
        <taxon>Neoptera</taxon>
        <taxon>Endopterygota</taxon>
        <taxon>Diptera</taxon>
        <taxon>Nematocera</taxon>
        <taxon>Culicoidea</taxon>
        <taxon>Culicidae</taxon>
        <taxon>Anophelinae</taxon>
        <taxon>Anopheles</taxon>
    </lineage>
</organism>
<evidence type="ECO:0000256" key="7">
    <source>
        <dbReference type="ARBA" id="ARBA00023136"/>
    </source>
</evidence>
<dbReference type="Pfam" id="PF02949">
    <property type="entry name" value="7tm_6"/>
    <property type="match status" value="1"/>
</dbReference>
<reference evidence="10 11" key="1">
    <citation type="journal article" date="2017" name="G3 (Bethesda)">
        <title>The Physical Genome Mapping of Anopheles albimanus Corrected Scaffold Misassemblies and Identified Interarm Rearrangements in Genus Anopheles.</title>
        <authorList>
            <person name="Artemov G.N."/>
            <person name="Peery A.N."/>
            <person name="Jiang X."/>
            <person name="Tu Z."/>
            <person name="Stegniy V.N."/>
            <person name="Sharakhova M.V."/>
            <person name="Sharakhov I.V."/>
        </authorList>
    </citation>
    <scope>NUCLEOTIDE SEQUENCE [LARGE SCALE GENOMIC DNA]</scope>
    <source>
        <strain evidence="10 11">ALBI9_A</strain>
    </source>
</reference>
<keyword evidence="7" id="KW-0472">Membrane</keyword>
<dbReference type="VEuPathDB" id="VectorBase:AALB008100"/>
<reference evidence="10" key="2">
    <citation type="submission" date="2022-08" db="UniProtKB">
        <authorList>
            <consortium name="EnsemblMetazoa"/>
        </authorList>
    </citation>
    <scope>IDENTIFICATION</scope>
    <source>
        <strain evidence="10">STECLA/ALBI9_A</strain>
    </source>
</reference>
<keyword evidence="4" id="KW-0812">Transmembrane</keyword>
<accession>A0A182FNI7</accession>
<evidence type="ECO:0000256" key="3">
    <source>
        <dbReference type="ARBA" id="ARBA00022606"/>
    </source>
</evidence>
<evidence type="ECO:0000256" key="5">
    <source>
        <dbReference type="ARBA" id="ARBA00022725"/>
    </source>
</evidence>
<evidence type="ECO:0000256" key="6">
    <source>
        <dbReference type="ARBA" id="ARBA00022989"/>
    </source>
</evidence>
<evidence type="ECO:0000313" key="10">
    <source>
        <dbReference type="EnsemblMetazoa" id="AALB008100-PA"/>
    </source>
</evidence>
<comment type="subcellular location">
    <subcellularLocation>
        <location evidence="1">Cell membrane</location>
        <topology evidence="1">Multi-pass membrane protein</topology>
    </subcellularLocation>
</comment>
<dbReference type="PANTHER" id="PTHR21137">
    <property type="entry name" value="ODORANT RECEPTOR"/>
    <property type="match status" value="1"/>
</dbReference>
<protein>
    <submittedName>
        <fullName evidence="10">Uncharacterized protein</fullName>
    </submittedName>
</protein>
<dbReference type="STRING" id="7167.A0A182FNI7"/>
<name>A0A182FNI7_ANOAL</name>
<dbReference type="GO" id="GO:0004984">
    <property type="term" value="F:olfactory receptor activity"/>
    <property type="evidence" value="ECO:0007669"/>
    <property type="project" value="InterPro"/>
</dbReference>
<evidence type="ECO:0000313" key="11">
    <source>
        <dbReference type="Proteomes" id="UP000069272"/>
    </source>
</evidence>
<keyword evidence="11" id="KW-1185">Reference proteome</keyword>
<keyword evidence="5" id="KW-0552">Olfaction</keyword>
<keyword evidence="9" id="KW-0807">Transducer</keyword>
<keyword evidence="6" id="KW-1133">Transmembrane helix</keyword>
<evidence type="ECO:0000256" key="2">
    <source>
        <dbReference type="ARBA" id="ARBA00022475"/>
    </source>
</evidence>
<sequence length="418" mass="48726">MHPRRVLDKFRRFLGLRLQFVNQTHSYHFVEVLDRLSVISVLQPERSGRERFVKGVVVALLIAQIAAQLYDVVRFDDIRLSLDVFSISAISAYCFCRMIYLRCRMQDMQMFQQFDKQCRFRRNATTAQQIRRHVHTMNVRVMGTILTFHHIMLPIVFWKCLTASNSFVNPMTYAPFDWSQSFPFLDKLARFIYTTCLIPLCYLYHDGIMVLITIVRSLIAEYRVLISSLSTLDEQISVRFSSLRSQQVQPSLCKRTIVIDLLREHLVRHQELIAIVKRLRSVIYYVSLIQITFFLIIQVAFFVRFVVDSGESALGMIIPLSAVLFELVEIFLFFVQIEKLMDLNALVGATLYNEFHWYDYIQLGGSSFKRNMIIALMQSYNTVPFTAGGIFVLSTEFLTSLMQFTYSLVMGLAFLITK</sequence>
<dbReference type="GO" id="GO:0005549">
    <property type="term" value="F:odorant binding"/>
    <property type="evidence" value="ECO:0007669"/>
    <property type="project" value="InterPro"/>
</dbReference>
<dbReference type="EnsemblMetazoa" id="AALB008100-RA">
    <property type="protein sequence ID" value="AALB008100-PA"/>
    <property type="gene ID" value="AALB008100"/>
</dbReference>
<dbReference type="AlphaFoldDB" id="A0A182FNI7"/>
<dbReference type="GO" id="GO:0005886">
    <property type="term" value="C:plasma membrane"/>
    <property type="evidence" value="ECO:0007669"/>
    <property type="project" value="UniProtKB-SubCell"/>
</dbReference>
<dbReference type="GO" id="GO:0007165">
    <property type="term" value="P:signal transduction"/>
    <property type="evidence" value="ECO:0007669"/>
    <property type="project" value="UniProtKB-KW"/>
</dbReference>
<keyword evidence="8" id="KW-0675">Receptor</keyword>
<dbReference type="Proteomes" id="UP000069272">
    <property type="component" value="Chromosome 2R"/>
</dbReference>
<evidence type="ECO:0000256" key="9">
    <source>
        <dbReference type="ARBA" id="ARBA00023224"/>
    </source>
</evidence>
<dbReference type="PANTHER" id="PTHR21137:SF35">
    <property type="entry name" value="ODORANT RECEPTOR 19A-RELATED"/>
    <property type="match status" value="1"/>
</dbReference>
<evidence type="ECO:0000256" key="1">
    <source>
        <dbReference type="ARBA" id="ARBA00004651"/>
    </source>
</evidence>
<dbReference type="InterPro" id="IPR004117">
    <property type="entry name" value="7tm6_olfct_rcpt"/>
</dbReference>
<proteinExistence type="predicted"/>
<keyword evidence="2" id="KW-1003">Cell membrane</keyword>